<protein>
    <recommendedName>
        <fullName evidence="3">DDE Tnp4 domain-containing protein</fullName>
    </recommendedName>
</protein>
<dbReference type="OrthoDB" id="5945905at2759"/>
<dbReference type="Proteomes" id="UP000799118">
    <property type="component" value="Unassembled WGS sequence"/>
</dbReference>
<gene>
    <name evidence="4" type="ORF">BT96DRAFT_954974</name>
</gene>
<dbReference type="Pfam" id="PF13359">
    <property type="entry name" value="DDE_Tnp_4"/>
    <property type="match status" value="1"/>
</dbReference>
<name>A0A6A4I727_9AGAR</name>
<dbReference type="GO" id="GO:0046872">
    <property type="term" value="F:metal ion binding"/>
    <property type="evidence" value="ECO:0007669"/>
    <property type="project" value="UniProtKB-KW"/>
</dbReference>
<dbReference type="InterPro" id="IPR027806">
    <property type="entry name" value="HARBI1_dom"/>
</dbReference>
<evidence type="ECO:0000259" key="3">
    <source>
        <dbReference type="Pfam" id="PF13359"/>
    </source>
</evidence>
<sequence length="308" mass="35327">MAWLKSLQPRECIWHFRFYAEEIADLATALDIPNPFITRTRSRFSPIEALGLLLARYRTAGETYLLSTQYNRSQSAISELVNELSEFIDERWKHLIEADSRNPALSTERLAEYAQAIHNAGAPLSTVWGFIDCTIRFMCRCPGRWQRQAYNAYKGRHALKYQAVKLLNGLIGILFGPVEGRPHAFRPGADANTDISRRYFHVFGDPAYGISPVLMSPFAGLGDRTEEEKEWNKAMSAVRIEVEHGFADLTRSWPFLNAWWVHRVFSSLVGRYYRIGVLLSNALNCIRPNQTAQTFDCEPPALEEYFHM</sequence>
<proteinExistence type="predicted"/>
<reference evidence="4" key="1">
    <citation type="journal article" date="2019" name="Environ. Microbiol.">
        <title>Fungal ecological strategies reflected in gene transcription - a case study of two litter decomposers.</title>
        <authorList>
            <person name="Barbi F."/>
            <person name="Kohler A."/>
            <person name="Barry K."/>
            <person name="Baskaran P."/>
            <person name="Daum C."/>
            <person name="Fauchery L."/>
            <person name="Ihrmark K."/>
            <person name="Kuo A."/>
            <person name="LaButti K."/>
            <person name="Lipzen A."/>
            <person name="Morin E."/>
            <person name="Grigoriev I.V."/>
            <person name="Henrissat B."/>
            <person name="Lindahl B."/>
            <person name="Martin F."/>
        </authorList>
    </citation>
    <scope>NUCLEOTIDE SEQUENCE</scope>
    <source>
        <strain evidence="4">JB14</strain>
    </source>
</reference>
<evidence type="ECO:0000256" key="2">
    <source>
        <dbReference type="ARBA" id="ARBA00022723"/>
    </source>
</evidence>
<keyword evidence="2" id="KW-0479">Metal-binding</keyword>
<comment type="cofactor">
    <cofactor evidence="1">
        <name>a divalent metal cation</name>
        <dbReference type="ChEBI" id="CHEBI:60240"/>
    </cofactor>
</comment>
<dbReference type="AlphaFoldDB" id="A0A6A4I727"/>
<evidence type="ECO:0000313" key="5">
    <source>
        <dbReference type="Proteomes" id="UP000799118"/>
    </source>
</evidence>
<organism evidence="4 5">
    <name type="scientific">Gymnopus androsaceus JB14</name>
    <dbReference type="NCBI Taxonomy" id="1447944"/>
    <lineage>
        <taxon>Eukaryota</taxon>
        <taxon>Fungi</taxon>
        <taxon>Dikarya</taxon>
        <taxon>Basidiomycota</taxon>
        <taxon>Agaricomycotina</taxon>
        <taxon>Agaricomycetes</taxon>
        <taxon>Agaricomycetidae</taxon>
        <taxon>Agaricales</taxon>
        <taxon>Marasmiineae</taxon>
        <taxon>Omphalotaceae</taxon>
        <taxon>Gymnopus</taxon>
    </lineage>
</organism>
<evidence type="ECO:0000256" key="1">
    <source>
        <dbReference type="ARBA" id="ARBA00001968"/>
    </source>
</evidence>
<evidence type="ECO:0000313" key="4">
    <source>
        <dbReference type="EMBL" id="KAE9406321.1"/>
    </source>
</evidence>
<accession>A0A6A4I727</accession>
<dbReference type="EMBL" id="ML769403">
    <property type="protein sequence ID" value="KAE9406321.1"/>
    <property type="molecule type" value="Genomic_DNA"/>
</dbReference>
<feature type="domain" description="DDE Tnp4" evidence="3">
    <location>
        <begin position="131"/>
        <end position="257"/>
    </location>
</feature>
<keyword evidence="5" id="KW-1185">Reference proteome</keyword>